<evidence type="ECO:0000256" key="3">
    <source>
        <dbReference type="ARBA" id="ARBA00023163"/>
    </source>
</evidence>
<dbReference type="Gene3D" id="1.10.10.10">
    <property type="entry name" value="Winged helix-like DNA-binding domain superfamily/Winged helix DNA-binding domain"/>
    <property type="match status" value="1"/>
</dbReference>
<dbReference type="Proteomes" id="UP001519343">
    <property type="component" value="Unassembled WGS sequence"/>
</dbReference>
<dbReference type="RefSeq" id="WP_209812549.1">
    <property type="nucleotide sequence ID" value="NZ_JAGGKT010000023.1"/>
</dbReference>
<dbReference type="InterPro" id="IPR029016">
    <property type="entry name" value="GAF-like_dom_sf"/>
</dbReference>
<evidence type="ECO:0000259" key="5">
    <source>
        <dbReference type="PROSITE" id="PS51078"/>
    </source>
</evidence>
<evidence type="ECO:0000313" key="6">
    <source>
        <dbReference type="EMBL" id="MBP1934559.1"/>
    </source>
</evidence>
<protein>
    <submittedName>
        <fullName evidence="6">DNA-binding IclR family transcriptional regulator</fullName>
    </submittedName>
</protein>
<dbReference type="Gene3D" id="3.30.450.40">
    <property type="match status" value="1"/>
</dbReference>
<dbReference type="GO" id="GO:0003677">
    <property type="term" value="F:DNA binding"/>
    <property type="evidence" value="ECO:0007669"/>
    <property type="project" value="UniProtKB-KW"/>
</dbReference>
<accession>A0ABS4GWB3</accession>
<name>A0ABS4GWB3_9BACL</name>
<dbReference type="InterPro" id="IPR050707">
    <property type="entry name" value="HTH_MetabolicPath_Reg"/>
</dbReference>
<evidence type="ECO:0000259" key="4">
    <source>
        <dbReference type="PROSITE" id="PS51077"/>
    </source>
</evidence>
<keyword evidence="2 6" id="KW-0238">DNA-binding</keyword>
<evidence type="ECO:0000313" key="7">
    <source>
        <dbReference type="Proteomes" id="UP001519343"/>
    </source>
</evidence>
<feature type="domain" description="HTH iclR-type" evidence="4">
    <location>
        <begin position="13"/>
        <end position="75"/>
    </location>
</feature>
<keyword evidence="1" id="KW-0805">Transcription regulation</keyword>
<dbReference type="InterPro" id="IPR036390">
    <property type="entry name" value="WH_DNA-bd_sf"/>
</dbReference>
<reference evidence="6 7" key="1">
    <citation type="submission" date="2021-03" db="EMBL/GenBank/DDBJ databases">
        <title>Genomic Encyclopedia of Type Strains, Phase IV (KMG-IV): sequencing the most valuable type-strain genomes for metagenomic binning, comparative biology and taxonomic classification.</title>
        <authorList>
            <person name="Goeker M."/>
        </authorList>
    </citation>
    <scope>NUCLEOTIDE SEQUENCE [LARGE SCALE GENOMIC DNA]</scope>
    <source>
        <strain evidence="6 7">DSM 24738</strain>
    </source>
</reference>
<organism evidence="6 7">
    <name type="scientific">Ammoniphilus resinae</name>
    <dbReference type="NCBI Taxonomy" id="861532"/>
    <lineage>
        <taxon>Bacteria</taxon>
        <taxon>Bacillati</taxon>
        <taxon>Bacillota</taxon>
        <taxon>Bacilli</taxon>
        <taxon>Bacillales</taxon>
        <taxon>Paenibacillaceae</taxon>
        <taxon>Aneurinibacillus group</taxon>
        <taxon>Ammoniphilus</taxon>
    </lineage>
</organism>
<proteinExistence type="predicted"/>
<comment type="caution">
    <text evidence="6">The sequence shown here is derived from an EMBL/GenBank/DDBJ whole genome shotgun (WGS) entry which is preliminary data.</text>
</comment>
<dbReference type="Pfam" id="PF01614">
    <property type="entry name" value="IclR_C"/>
    <property type="match status" value="1"/>
</dbReference>
<dbReference type="InterPro" id="IPR036388">
    <property type="entry name" value="WH-like_DNA-bd_sf"/>
</dbReference>
<dbReference type="EMBL" id="JAGGKT010000023">
    <property type="protein sequence ID" value="MBP1934559.1"/>
    <property type="molecule type" value="Genomic_DNA"/>
</dbReference>
<evidence type="ECO:0000256" key="2">
    <source>
        <dbReference type="ARBA" id="ARBA00023125"/>
    </source>
</evidence>
<dbReference type="SMART" id="SM00346">
    <property type="entry name" value="HTH_ICLR"/>
    <property type="match status" value="1"/>
</dbReference>
<dbReference type="InterPro" id="IPR014757">
    <property type="entry name" value="Tscrpt_reg_IclR_C"/>
</dbReference>
<dbReference type="SUPFAM" id="SSF55781">
    <property type="entry name" value="GAF domain-like"/>
    <property type="match status" value="1"/>
</dbReference>
<dbReference type="PROSITE" id="PS51078">
    <property type="entry name" value="ICLR_ED"/>
    <property type="match status" value="1"/>
</dbReference>
<feature type="domain" description="IclR-ED" evidence="5">
    <location>
        <begin position="76"/>
        <end position="258"/>
    </location>
</feature>
<evidence type="ECO:0000256" key="1">
    <source>
        <dbReference type="ARBA" id="ARBA00023015"/>
    </source>
</evidence>
<dbReference type="InterPro" id="IPR005471">
    <property type="entry name" value="Tscrpt_reg_IclR_N"/>
</dbReference>
<sequence>MENKTNEAEASYSSSVDKALAILEYISIGRNGVSLAELVKALDMPKTTVFRLLETLKSRGYVELLPQSDLYSLGLKAIDLGASALGNREIVDVSAPYLREIAETTGETSFLGVYNEGEVVYLYKAEGTRSIRISSQLGSRRPVHCTGLGKAILSAFPLEEVDRILFEKGMPKYTESTITTLREYHEELSQIRSLGVAKDAEELEQGLSCFAAPIFNFTGYVVGAICISGPTERIEASRQLLIKALREACQQISRRLGFVPTMRSFINK</sequence>
<keyword evidence="3" id="KW-0804">Transcription</keyword>
<dbReference type="Pfam" id="PF09339">
    <property type="entry name" value="HTH_IclR"/>
    <property type="match status" value="1"/>
</dbReference>
<dbReference type="SUPFAM" id="SSF46785">
    <property type="entry name" value="Winged helix' DNA-binding domain"/>
    <property type="match status" value="1"/>
</dbReference>
<keyword evidence="7" id="KW-1185">Reference proteome</keyword>
<gene>
    <name evidence="6" type="ORF">J2Z37_004579</name>
</gene>
<dbReference type="PROSITE" id="PS51077">
    <property type="entry name" value="HTH_ICLR"/>
    <property type="match status" value="1"/>
</dbReference>
<dbReference type="PANTHER" id="PTHR30136">
    <property type="entry name" value="HELIX-TURN-HELIX TRANSCRIPTIONAL REGULATOR, ICLR FAMILY"/>
    <property type="match status" value="1"/>
</dbReference>
<dbReference type="PANTHER" id="PTHR30136:SF24">
    <property type="entry name" value="HTH-TYPE TRANSCRIPTIONAL REPRESSOR ALLR"/>
    <property type="match status" value="1"/>
</dbReference>